<dbReference type="InterPro" id="IPR013130">
    <property type="entry name" value="Fe3_Rdtase_TM_dom"/>
</dbReference>
<reference evidence="15 16" key="1">
    <citation type="submission" date="2020-08" db="EMBL/GenBank/DDBJ databases">
        <title>Genomic Encyclopedia of Type Strains, Phase IV (KMG-IV): sequencing the most valuable type-strain genomes for metagenomic binning, comparative biology and taxonomic classification.</title>
        <authorList>
            <person name="Goeker M."/>
        </authorList>
    </citation>
    <scope>NUCLEOTIDE SEQUENCE [LARGE SCALE GENOMIC DNA]</scope>
    <source>
        <strain evidence="15 16">DSM 22975</strain>
    </source>
</reference>
<organism evidence="15 16">
    <name type="scientific">Tolumonas osonensis</name>
    <dbReference type="NCBI Taxonomy" id="675874"/>
    <lineage>
        <taxon>Bacteria</taxon>
        <taxon>Pseudomonadati</taxon>
        <taxon>Pseudomonadota</taxon>
        <taxon>Gammaproteobacteria</taxon>
        <taxon>Aeromonadales</taxon>
        <taxon>Aeromonadaceae</taxon>
        <taxon>Tolumonas</taxon>
    </lineage>
</organism>
<dbReference type="CDD" id="cd06198">
    <property type="entry name" value="FNR_like_3"/>
    <property type="match status" value="1"/>
</dbReference>
<evidence type="ECO:0000256" key="7">
    <source>
        <dbReference type="ARBA" id="ARBA00022827"/>
    </source>
</evidence>
<evidence type="ECO:0000256" key="3">
    <source>
        <dbReference type="ARBA" id="ARBA00022630"/>
    </source>
</evidence>
<dbReference type="InterPro" id="IPR017927">
    <property type="entry name" value="FAD-bd_FR_type"/>
</dbReference>
<evidence type="ECO:0000256" key="5">
    <source>
        <dbReference type="ARBA" id="ARBA00022714"/>
    </source>
</evidence>
<dbReference type="SUPFAM" id="SSF52343">
    <property type="entry name" value="Ferredoxin reductase-like, C-terminal NADP-linked domain"/>
    <property type="match status" value="1"/>
</dbReference>
<evidence type="ECO:0000256" key="4">
    <source>
        <dbReference type="ARBA" id="ARBA00022692"/>
    </source>
</evidence>
<dbReference type="Pfam" id="PF01794">
    <property type="entry name" value="Ferric_reduct"/>
    <property type="match status" value="1"/>
</dbReference>
<dbReference type="PROSITE" id="PS51384">
    <property type="entry name" value="FAD_FR"/>
    <property type="match status" value="1"/>
</dbReference>
<dbReference type="GO" id="GO:0046872">
    <property type="term" value="F:metal ion binding"/>
    <property type="evidence" value="ECO:0007669"/>
    <property type="project" value="UniProtKB-KW"/>
</dbReference>
<dbReference type="GO" id="GO:0051537">
    <property type="term" value="F:2 iron, 2 sulfur cluster binding"/>
    <property type="evidence" value="ECO:0007669"/>
    <property type="project" value="UniProtKB-KW"/>
</dbReference>
<dbReference type="RefSeq" id="WP_188025347.1">
    <property type="nucleotide sequence ID" value="NZ_JACHGR010000001.1"/>
</dbReference>
<evidence type="ECO:0000256" key="11">
    <source>
        <dbReference type="ARBA" id="ARBA00023014"/>
    </source>
</evidence>
<keyword evidence="10" id="KW-0408">Iron</keyword>
<dbReference type="InterPro" id="IPR050415">
    <property type="entry name" value="MRET"/>
</dbReference>
<protein>
    <submittedName>
        <fullName evidence="15">Putative ferric reductase</fullName>
    </submittedName>
</protein>
<name>A0A841G5Y5_9GAMM</name>
<dbReference type="GO" id="GO:0016491">
    <property type="term" value="F:oxidoreductase activity"/>
    <property type="evidence" value="ECO:0007669"/>
    <property type="project" value="UniProtKB-KW"/>
</dbReference>
<dbReference type="InterPro" id="IPR001433">
    <property type="entry name" value="OxRdtase_FAD/NAD-bd"/>
</dbReference>
<proteinExistence type="predicted"/>
<dbReference type="Proteomes" id="UP000585721">
    <property type="component" value="Unassembled WGS sequence"/>
</dbReference>
<dbReference type="InterPro" id="IPR013112">
    <property type="entry name" value="FAD-bd_8"/>
</dbReference>
<dbReference type="Pfam" id="PF00175">
    <property type="entry name" value="NAD_binding_1"/>
    <property type="match status" value="1"/>
</dbReference>
<keyword evidence="12 13" id="KW-0472">Membrane</keyword>
<accession>A0A841G5Y5</accession>
<evidence type="ECO:0000313" key="16">
    <source>
        <dbReference type="Proteomes" id="UP000585721"/>
    </source>
</evidence>
<evidence type="ECO:0000256" key="9">
    <source>
        <dbReference type="ARBA" id="ARBA00023002"/>
    </source>
</evidence>
<evidence type="ECO:0000256" key="10">
    <source>
        <dbReference type="ARBA" id="ARBA00023004"/>
    </source>
</evidence>
<keyword evidence="11" id="KW-0411">Iron-sulfur</keyword>
<dbReference type="GO" id="GO:0016020">
    <property type="term" value="C:membrane"/>
    <property type="evidence" value="ECO:0007669"/>
    <property type="project" value="UniProtKB-SubCell"/>
</dbReference>
<keyword evidence="4 13" id="KW-0812">Transmembrane</keyword>
<keyword evidence="7" id="KW-0274">FAD</keyword>
<keyword evidence="16" id="KW-1185">Reference proteome</keyword>
<dbReference type="SUPFAM" id="SSF63380">
    <property type="entry name" value="Riboflavin synthase domain-like"/>
    <property type="match status" value="1"/>
</dbReference>
<keyword evidence="5" id="KW-0001">2Fe-2S</keyword>
<dbReference type="PRINTS" id="PR00409">
    <property type="entry name" value="PHDIOXRDTASE"/>
</dbReference>
<gene>
    <name evidence="15" type="ORF">HNR75_000419</name>
</gene>
<dbReference type="Gene3D" id="3.40.50.80">
    <property type="entry name" value="Nucleotide-binding domain of ferredoxin-NADP reductase (FNR) module"/>
    <property type="match status" value="1"/>
</dbReference>
<feature type="transmembrane region" description="Helical" evidence="13">
    <location>
        <begin position="179"/>
        <end position="202"/>
    </location>
</feature>
<evidence type="ECO:0000256" key="13">
    <source>
        <dbReference type="SAM" id="Phobius"/>
    </source>
</evidence>
<feature type="transmembrane region" description="Helical" evidence="13">
    <location>
        <begin position="129"/>
        <end position="147"/>
    </location>
</feature>
<dbReference type="Gene3D" id="2.40.30.10">
    <property type="entry name" value="Translation factors"/>
    <property type="match status" value="1"/>
</dbReference>
<feature type="transmembrane region" description="Helical" evidence="13">
    <location>
        <begin position="154"/>
        <end position="173"/>
    </location>
</feature>
<feature type="transmembrane region" description="Helical" evidence="13">
    <location>
        <begin position="34"/>
        <end position="52"/>
    </location>
</feature>
<dbReference type="Pfam" id="PF08022">
    <property type="entry name" value="FAD_binding_8"/>
    <property type="match status" value="1"/>
</dbReference>
<dbReference type="PANTHER" id="PTHR47354:SF8">
    <property type="entry name" value="1,2-PHENYLACETYL-COA EPOXIDASE, SUBUNIT E"/>
    <property type="match status" value="1"/>
</dbReference>
<dbReference type="InterPro" id="IPR039261">
    <property type="entry name" value="FNR_nucleotide-bd"/>
</dbReference>
<keyword evidence="3" id="KW-0285">Flavoprotein</keyword>
<evidence type="ECO:0000259" key="14">
    <source>
        <dbReference type="PROSITE" id="PS51384"/>
    </source>
</evidence>
<dbReference type="GO" id="GO:0050660">
    <property type="term" value="F:flavin adenine dinucleotide binding"/>
    <property type="evidence" value="ECO:0007669"/>
    <property type="project" value="TreeGrafter"/>
</dbReference>
<dbReference type="PANTHER" id="PTHR47354">
    <property type="entry name" value="NADH OXIDOREDUCTASE HCR"/>
    <property type="match status" value="1"/>
</dbReference>
<evidence type="ECO:0000256" key="2">
    <source>
        <dbReference type="ARBA" id="ARBA00004141"/>
    </source>
</evidence>
<comment type="cofactor">
    <cofactor evidence="1">
        <name>FAD</name>
        <dbReference type="ChEBI" id="CHEBI:57692"/>
    </cofactor>
</comment>
<keyword evidence="8 13" id="KW-1133">Transmembrane helix</keyword>
<evidence type="ECO:0000256" key="1">
    <source>
        <dbReference type="ARBA" id="ARBA00001974"/>
    </source>
</evidence>
<evidence type="ECO:0000313" key="15">
    <source>
        <dbReference type="EMBL" id="MBB6054554.1"/>
    </source>
</evidence>
<sequence length="424" mass="47845">MRYLISLLVISLICWVLALPTDALQQGFLFWRNQGIQLTGILALALMGALMLMATRPSWLEQRLGGLDHLYQLHKWSGITAGSMVLLHWLLTKSPRWLVDWGLITLGPRPAGTHVPDAWRGIAKEAGEYCFYAMILFMIISLVKVLPYGRFRQIHKVGAVLFLLAAFHSIYLLPDDTRWAPFGLLTLTAGVLGSLAALWSLFGQIGRLQRYQGEVIALRQHEGNVLEIEVALPMDFQDEYLPGQFALLTLHKDEGSHPFTIVREDVQNGSIIFAIKALGDYTRQLSEQVQVGDEVTVEGPYGRFVLPESGGQEYWIAGGIGITPFLAWLEGLAAEGYHRPGAHLYYCVNSQQEILFAERLQQLAKQTGVRLTIVDRQTDGFLDPTRLEIDEDTRLWFCGPKAMRDMLLKHVPAAQLHYEQFDFR</sequence>
<feature type="domain" description="FAD-binding FR-type" evidence="14">
    <location>
        <begin position="208"/>
        <end position="307"/>
    </location>
</feature>
<keyword evidence="9" id="KW-0560">Oxidoreductase</keyword>
<dbReference type="AlphaFoldDB" id="A0A841G5Y5"/>
<evidence type="ECO:0000256" key="12">
    <source>
        <dbReference type="ARBA" id="ARBA00023136"/>
    </source>
</evidence>
<keyword evidence="6" id="KW-0479">Metal-binding</keyword>
<dbReference type="EMBL" id="JACHGR010000001">
    <property type="protein sequence ID" value="MBB6054554.1"/>
    <property type="molecule type" value="Genomic_DNA"/>
</dbReference>
<dbReference type="InterPro" id="IPR017938">
    <property type="entry name" value="Riboflavin_synthase-like_b-brl"/>
</dbReference>
<comment type="caution">
    <text evidence="15">The sequence shown here is derived from an EMBL/GenBank/DDBJ whole genome shotgun (WGS) entry which is preliminary data.</text>
</comment>
<evidence type="ECO:0000256" key="8">
    <source>
        <dbReference type="ARBA" id="ARBA00022989"/>
    </source>
</evidence>
<comment type="subcellular location">
    <subcellularLocation>
        <location evidence="2">Membrane</location>
        <topology evidence="2">Multi-pass membrane protein</topology>
    </subcellularLocation>
</comment>
<evidence type="ECO:0000256" key="6">
    <source>
        <dbReference type="ARBA" id="ARBA00022723"/>
    </source>
</evidence>